<organism evidence="2 3">
    <name type="scientific">Mesorhizobium escarrei</name>
    <dbReference type="NCBI Taxonomy" id="666018"/>
    <lineage>
        <taxon>Bacteria</taxon>
        <taxon>Pseudomonadati</taxon>
        <taxon>Pseudomonadota</taxon>
        <taxon>Alphaproteobacteria</taxon>
        <taxon>Hyphomicrobiales</taxon>
        <taxon>Phyllobacteriaceae</taxon>
        <taxon>Mesorhizobium</taxon>
    </lineage>
</organism>
<feature type="compositionally biased region" description="Polar residues" evidence="1">
    <location>
        <begin position="42"/>
        <end position="55"/>
    </location>
</feature>
<evidence type="ECO:0000313" key="2">
    <source>
        <dbReference type="EMBL" id="CAH2405055.1"/>
    </source>
</evidence>
<dbReference type="EMBL" id="CAKXZT010000141">
    <property type="protein sequence ID" value="CAH2405055.1"/>
    <property type="molecule type" value="Genomic_DNA"/>
</dbReference>
<gene>
    <name evidence="2" type="ORF">MES5069_450035</name>
</gene>
<evidence type="ECO:0000313" key="3">
    <source>
        <dbReference type="Proteomes" id="UP001153050"/>
    </source>
</evidence>
<feature type="region of interest" description="Disordered" evidence="1">
    <location>
        <begin position="28"/>
        <end position="55"/>
    </location>
</feature>
<name>A0ABN8K6M6_9HYPH</name>
<protein>
    <submittedName>
        <fullName evidence="2">Uncharacterized protein</fullName>
    </submittedName>
</protein>
<dbReference type="Proteomes" id="UP001153050">
    <property type="component" value="Unassembled WGS sequence"/>
</dbReference>
<keyword evidence="3" id="KW-1185">Reference proteome</keyword>
<proteinExistence type="predicted"/>
<reference evidence="2 3" key="1">
    <citation type="submission" date="2022-03" db="EMBL/GenBank/DDBJ databases">
        <authorList>
            <person name="Brunel B."/>
        </authorList>
    </citation>
    <scope>NUCLEOTIDE SEQUENCE [LARGE SCALE GENOMIC DNA]</scope>
    <source>
        <strain evidence="2">STM5069sample</strain>
    </source>
</reference>
<accession>A0ABN8K6M6</accession>
<evidence type="ECO:0000256" key="1">
    <source>
        <dbReference type="SAM" id="MobiDB-lite"/>
    </source>
</evidence>
<comment type="caution">
    <text evidence="2">The sequence shown here is derived from an EMBL/GenBank/DDBJ whole genome shotgun (WGS) entry which is preliminary data.</text>
</comment>
<sequence length="55" mass="5543">MGTVFISDAGVFHSVIDLQPAINASLQSTTSNLNPSLGPPIQTGSSLPSNAGTKC</sequence>